<accession>A0A4C1VUB7</accession>
<dbReference type="EMBL" id="BGZK01000423">
    <property type="protein sequence ID" value="GBP42766.1"/>
    <property type="molecule type" value="Genomic_DNA"/>
</dbReference>
<organism evidence="1 2">
    <name type="scientific">Eumeta variegata</name>
    <name type="common">Bagworm moth</name>
    <name type="synonym">Eumeta japonica</name>
    <dbReference type="NCBI Taxonomy" id="151549"/>
    <lineage>
        <taxon>Eukaryota</taxon>
        <taxon>Metazoa</taxon>
        <taxon>Ecdysozoa</taxon>
        <taxon>Arthropoda</taxon>
        <taxon>Hexapoda</taxon>
        <taxon>Insecta</taxon>
        <taxon>Pterygota</taxon>
        <taxon>Neoptera</taxon>
        <taxon>Endopterygota</taxon>
        <taxon>Lepidoptera</taxon>
        <taxon>Glossata</taxon>
        <taxon>Ditrysia</taxon>
        <taxon>Tineoidea</taxon>
        <taxon>Psychidae</taxon>
        <taxon>Oiketicinae</taxon>
        <taxon>Eumeta</taxon>
    </lineage>
</organism>
<dbReference type="Proteomes" id="UP000299102">
    <property type="component" value="Unassembled WGS sequence"/>
</dbReference>
<evidence type="ECO:0000313" key="2">
    <source>
        <dbReference type="Proteomes" id="UP000299102"/>
    </source>
</evidence>
<gene>
    <name evidence="1" type="ORF">EVAR_23404_1</name>
</gene>
<sequence length="122" mass="14608">MLVFFNQPPDSGYIFLGDRSRRSTSANLIVWWKRPRLHSTLKSYNLRKTEIQPSRLFLDNCFLLLYQASVHRTSEIYATDTQTEEQAPRWRLKYSTTYSYRRPRILATPKELPVCCRRFGRE</sequence>
<reference evidence="1 2" key="1">
    <citation type="journal article" date="2019" name="Commun. Biol.">
        <title>The bagworm genome reveals a unique fibroin gene that provides high tensile strength.</title>
        <authorList>
            <person name="Kono N."/>
            <person name="Nakamura H."/>
            <person name="Ohtoshi R."/>
            <person name="Tomita M."/>
            <person name="Numata K."/>
            <person name="Arakawa K."/>
        </authorList>
    </citation>
    <scope>NUCLEOTIDE SEQUENCE [LARGE SCALE GENOMIC DNA]</scope>
</reference>
<comment type="caution">
    <text evidence="1">The sequence shown here is derived from an EMBL/GenBank/DDBJ whole genome shotgun (WGS) entry which is preliminary data.</text>
</comment>
<keyword evidence="2" id="KW-1185">Reference proteome</keyword>
<dbReference type="AlphaFoldDB" id="A0A4C1VUB7"/>
<proteinExistence type="predicted"/>
<protein>
    <submittedName>
        <fullName evidence="1">Uncharacterized protein</fullName>
    </submittedName>
</protein>
<name>A0A4C1VUB7_EUMVA</name>
<evidence type="ECO:0000313" key="1">
    <source>
        <dbReference type="EMBL" id="GBP42766.1"/>
    </source>
</evidence>